<dbReference type="AlphaFoldDB" id="A0AAV4AK22"/>
<reference evidence="2 3" key="1">
    <citation type="journal article" date="2021" name="Elife">
        <title>Chloroplast acquisition without the gene transfer in kleptoplastic sea slugs, Plakobranchus ocellatus.</title>
        <authorList>
            <person name="Maeda T."/>
            <person name="Takahashi S."/>
            <person name="Yoshida T."/>
            <person name="Shimamura S."/>
            <person name="Takaki Y."/>
            <person name="Nagai Y."/>
            <person name="Toyoda A."/>
            <person name="Suzuki Y."/>
            <person name="Arimoto A."/>
            <person name="Ishii H."/>
            <person name="Satoh N."/>
            <person name="Nishiyama T."/>
            <person name="Hasebe M."/>
            <person name="Maruyama T."/>
            <person name="Minagawa J."/>
            <person name="Obokata J."/>
            <person name="Shigenobu S."/>
        </authorList>
    </citation>
    <scope>NUCLEOTIDE SEQUENCE [LARGE SCALE GENOMIC DNA]</scope>
</reference>
<comment type="caution">
    <text evidence="2">The sequence shown here is derived from an EMBL/GenBank/DDBJ whole genome shotgun (WGS) entry which is preliminary data.</text>
</comment>
<organism evidence="2 3">
    <name type="scientific">Plakobranchus ocellatus</name>
    <dbReference type="NCBI Taxonomy" id="259542"/>
    <lineage>
        <taxon>Eukaryota</taxon>
        <taxon>Metazoa</taxon>
        <taxon>Spiralia</taxon>
        <taxon>Lophotrochozoa</taxon>
        <taxon>Mollusca</taxon>
        <taxon>Gastropoda</taxon>
        <taxon>Heterobranchia</taxon>
        <taxon>Euthyneura</taxon>
        <taxon>Panpulmonata</taxon>
        <taxon>Sacoglossa</taxon>
        <taxon>Placobranchoidea</taxon>
        <taxon>Plakobranchidae</taxon>
        <taxon>Plakobranchus</taxon>
    </lineage>
</organism>
<evidence type="ECO:0000313" key="2">
    <source>
        <dbReference type="EMBL" id="GFO07200.1"/>
    </source>
</evidence>
<feature type="region of interest" description="Disordered" evidence="1">
    <location>
        <begin position="1"/>
        <end position="114"/>
    </location>
</feature>
<dbReference type="EMBL" id="BLXT01003842">
    <property type="protein sequence ID" value="GFO07200.1"/>
    <property type="molecule type" value="Genomic_DNA"/>
</dbReference>
<keyword evidence="3" id="KW-1185">Reference proteome</keyword>
<feature type="compositionally biased region" description="Gly residues" evidence="1">
    <location>
        <begin position="85"/>
        <end position="98"/>
    </location>
</feature>
<sequence length="139" mass="14460">MPPGRQHSGANNFYRHHQQQQHKGSANTTSTNIHTSNSSINSSASSNNSTPTNTMTRNIGPTLNAPSPTPNGNMAAIRGKDRSTKGGGGAPPGAPGVGGRRRGGGPWPDSYLAEDENFPSFRAQLAGMGLQLRDIPADG</sequence>
<feature type="compositionally biased region" description="Polar residues" evidence="1">
    <location>
        <begin position="55"/>
        <end position="72"/>
    </location>
</feature>
<dbReference type="Proteomes" id="UP000735302">
    <property type="component" value="Unassembled WGS sequence"/>
</dbReference>
<protein>
    <submittedName>
        <fullName evidence="2">Otu domain-containing protein 3</fullName>
    </submittedName>
</protein>
<gene>
    <name evidence="2" type="ORF">PoB_003370500</name>
</gene>
<proteinExistence type="predicted"/>
<feature type="compositionally biased region" description="Low complexity" evidence="1">
    <location>
        <begin position="25"/>
        <end position="54"/>
    </location>
</feature>
<evidence type="ECO:0000256" key="1">
    <source>
        <dbReference type="SAM" id="MobiDB-lite"/>
    </source>
</evidence>
<accession>A0AAV4AK22</accession>
<evidence type="ECO:0000313" key="3">
    <source>
        <dbReference type="Proteomes" id="UP000735302"/>
    </source>
</evidence>
<name>A0AAV4AK22_9GAST</name>